<dbReference type="Proteomes" id="UP000617340">
    <property type="component" value="Unassembled WGS sequence"/>
</dbReference>
<feature type="compositionally biased region" description="Low complexity" evidence="1">
    <location>
        <begin position="89"/>
        <end position="98"/>
    </location>
</feature>
<feature type="region of interest" description="Disordered" evidence="1">
    <location>
        <begin position="70"/>
        <end position="98"/>
    </location>
</feature>
<feature type="compositionally biased region" description="Pro residues" evidence="1">
    <location>
        <begin position="76"/>
        <end position="88"/>
    </location>
</feature>
<organism evidence="2 3">
    <name type="scientific">Vespula germanica</name>
    <name type="common">German yellow jacket</name>
    <name type="synonym">Paravespula germanica</name>
    <dbReference type="NCBI Taxonomy" id="30212"/>
    <lineage>
        <taxon>Eukaryota</taxon>
        <taxon>Metazoa</taxon>
        <taxon>Ecdysozoa</taxon>
        <taxon>Arthropoda</taxon>
        <taxon>Hexapoda</taxon>
        <taxon>Insecta</taxon>
        <taxon>Pterygota</taxon>
        <taxon>Neoptera</taxon>
        <taxon>Endopterygota</taxon>
        <taxon>Hymenoptera</taxon>
        <taxon>Apocrita</taxon>
        <taxon>Aculeata</taxon>
        <taxon>Vespoidea</taxon>
        <taxon>Vespidae</taxon>
        <taxon>Vespinae</taxon>
        <taxon>Vespula</taxon>
    </lineage>
</organism>
<proteinExistence type="predicted"/>
<dbReference type="EMBL" id="JACSDZ010000003">
    <property type="protein sequence ID" value="KAF7410358.1"/>
    <property type="molecule type" value="Genomic_DNA"/>
</dbReference>
<evidence type="ECO:0000313" key="3">
    <source>
        <dbReference type="Proteomes" id="UP000617340"/>
    </source>
</evidence>
<protein>
    <submittedName>
        <fullName evidence="2">Uncharacterized protein</fullName>
    </submittedName>
</protein>
<feature type="region of interest" description="Disordered" evidence="1">
    <location>
        <begin position="1"/>
        <end position="39"/>
    </location>
</feature>
<keyword evidence="3" id="KW-1185">Reference proteome</keyword>
<feature type="compositionally biased region" description="Low complexity" evidence="1">
    <location>
        <begin position="1"/>
        <end position="13"/>
    </location>
</feature>
<dbReference type="AlphaFoldDB" id="A0A834NK14"/>
<sequence length="115" mass="12774">MISRTRTSRRLSTNEFLFAESAKSQSTDRDNEASGIARITETESTKTRLNEIKEELMALLSFSNIEYRRRSVTPSLSPPPHSPPPPPTTSTSNSSNSSLATFLSQAQSYFAFLRG</sequence>
<evidence type="ECO:0000313" key="2">
    <source>
        <dbReference type="EMBL" id="KAF7410358.1"/>
    </source>
</evidence>
<comment type="caution">
    <text evidence="2">The sequence shown here is derived from an EMBL/GenBank/DDBJ whole genome shotgun (WGS) entry which is preliminary data.</text>
</comment>
<name>A0A834NK14_VESGE</name>
<reference evidence="2" key="1">
    <citation type="journal article" date="2020" name="G3 (Bethesda)">
        <title>High-Quality Assemblies for Three Invasive Social Wasps from the &lt;i&gt;Vespula&lt;/i&gt; Genus.</title>
        <authorList>
            <person name="Harrop T.W.R."/>
            <person name="Guhlin J."/>
            <person name="McLaughlin G.M."/>
            <person name="Permina E."/>
            <person name="Stockwell P."/>
            <person name="Gilligan J."/>
            <person name="Le Lec M.F."/>
            <person name="Gruber M.A.M."/>
            <person name="Quinn O."/>
            <person name="Lovegrove M."/>
            <person name="Duncan E.J."/>
            <person name="Remnant E.J."/>
            <person name="Van Eeckhoven J."/>
            <person name="Graham B."/>
            <person name="Knapp R.A."/>
            <person name="Langford K.W."/>
            <person name="Kronenberg Z."/>
            <person name="Press M.O."/>
            <person name="Eacker S.M."/>
            <person name="Wilson-Rankin E.E."/>
            <person name="Purcell J."/>
            <person name="Lester P.J."/>
            <person name="Dearden P.K."/>
        </authorList>
    </citation>
    <scope>NUCLEOTIDE SEQUENCE</scope>
    <source>
        <strain evidence="2">Linc-1</strain>
    </source>
</reference>
<evidence type="ECO:0000256" key="1">
    <source>
        <dbReference type="SAM" id="MobiDB-lite"/>
    </source>
</evidence>
<accession>A0A834NK14</accession>
<gene>
    <name evidence="2" type="ORF">HZH68_004739</name>
</gene>